<dbReference type="RefSeq" id="WP_057822753.1">
    <property type="nucleotide sequence ID" value="NZ_AZFX01000002.1"/>
</dbReference>
<comment type="similarity">
    <text evidence="1">Belongs to the carbohydrate kinase PfkB family.</text>
</comment>
<dbReference type="InterPro" id="IPR052700">
    <property type="entry name" value="Carb_kinase_PfkB-like"/>
</dbReference>
<dbReference type="EMBL" id="AZFX01000002">
    <property type="protein sequence ID" value="KRM13865.1"/>
    <property type="molecule type" value="Genomic_DNA"/>
</dbReference>
<evidence type="ECO:0000313" key="6">
    <source>
        <dbReference type="Proteomes" id="UP000051315"/>
    </source>
</evidence>
<evidence type="ECO:0000256" key="3">
    <source>
        <dbReference type="ARBA" id="ARBA00022777"/>
    </source>
</evidence>
<comment type="caution">
    <text evidence="5">The sequence shown here is derived from an EMBL/GenBank/DDBJ whole genome shotgun (WGS) entry which is preliminary data.</text>
</comment>
<keyword evidence="2" id="KW-0808">Transferase</keyword>
<proteinExistence type="inferred from homology"/>
<sequence length="341" mass="37830">MAKVLTFGEMMLRLHPSGYQRIIQANQFDANYGGAEANVAVSLSLLGDESEYLTKLPNNPLGTAALSELQKYGVNTKNILCGGPRLGIYYFEKGASIRSTNVVYDRAGSSFAMATKSDFSWPKILKSTNYFYFSGITPAISTEIEESVFSACQYCQKNGIKVICDLNYRGKMWTTHHAQCVMSKLMNYVDVCIANDEDFEASLGIKAFDGNMKFGIDQKDNFKKGMYEITKRYPNCHIVASILRNIESVETSQWTGLLLKDGHYYQSPIYDMHVMEGVASGDAFGAGLVHGILHHFEPKNMINYAIAASVLKLTINGDFNLISDPEIRSIQDHGTGASMSR</sequence>
<dbReference type="InterPro" id="IPR029056">
    <property type="entry name" value="Ribokinase-like"/>
</dbReference>
<dbReference type="AlphaFoldDB" id="A0A0R1WDV2"/>
<protein>
    <submittedName>
        <fullName evidence="5">2-dehydro-3-deoxygluconokinase</fullName>
    </submittedName>
</protein>
<evidence type="ECO:0000256" key="2">
    <source>
        <dbReference type="ARBA" id="ARBA00022679"/>
    </source>
</evidence>
<dbReference type="PATRIC" id="fig|1423735.3.peg.506"/>
<keyword evidence="6" id="KW-1185">Reference proteome</keyword>
<reference evidence="5 6" key="1">
    <citation type="journal article" date="2015" name="Genome Announc.">
        <title>Expanding the biotechnology potential of lactobacilli through comparative genomics of 213 strains and associated genera.</title>
        <authorList>
            <person name="Sun Z."/>
            <person name="Harris H.M."/>
            <person name="McCann A."/>
            <person name="Guo C."/>
            <person name="Argimon S."/>
            <person name="Zhang W."/>
            <person name="Yang X."/>
            <person name="Jeffery I.B."/>
            <person name="Cooney J.C."/>
            <person name="Kagawa T.F."/>
            <person name="Liu W."/>
            <person name="Song Y."/>
            <person name="Salvetti E."/>
            <person name="Wrobel A."/>
            <person name="Rasinkangas P."/>
            <person name="Parkhill J."/>
            <person name="Rea M.C."/>
            <person name="O'Sullivan O."/>
            <person name="Ritari J."/>
            <person name="Douillard F.P."/>
            <person name="Paul Ross R."/>
            <person name="Yang R."/>
            <person name="Briner A.E."/>
            <person name="Felis G.E."/>
            <person name="de Vos W.M."/>
            <person name="Barrangou R."/>
            <person name="Klaenhammer T.R."/>
            <person name="Caufield P.W."/>
            <person name="Cui Y."/>
            <person name="Zhang H."/>
            <person name="O'Toole P.W."/>
        </authorList>
    </citation>
    <scope>NUCLEOTIDE SEQUENCE [LARGE SCALE GENOMIC DNA]</scope>
    <source>
        <strain evidence="5 6">DSM 17758</strain>
    </source>
</reference>
<dbReference type="Gene3D" id="3.40.1190.20">
    <property type="match status" value="1"/>
</dbReference>
<evidence type="ECO:0000259" key="4">
    <source>
        <dbReference type="Pfam" id="PF00294"/>
    </source>
</evidence>
<dbReference type="GO" id="GO:0016301">
    <property type="term" value="F:kinase activity"/>
    <property type="evidence" value="ECO:0007669"/>
    <property type="project" value="UniProtKB-KW"/>
</dbReference>
<gene>
    <name evidence="5" type="ORF">FC15_GL000485</name>
</gene>
<keyword evidence="3 5" id="KW-0418">Kinase</keyword>
<evidence type="ECO:0000256" key="1">
    <source>
        <dbReference type="ARBA" id="ARBA00010688"/>
    </source>
</evidence>
<name>A0A0R1WDV2_9LACO</name>
<dbReference type="Pfam" id="PF00294">
    <property type="entry name" value="PfkB"/>
    <property type="match status" value="1"/>
</dbReference>
<dbReference type="OrthoDB" id="9813569at2"/>
<dbReference type="InterPro" id="IPR011611">
    <property type="entry name" value="PfkB_dom"/>
</dbReference>
<feature type="domain" description="Carbohydrate kinase PfkB" evidence="4">
    <location>
        <begin position="1"/>
        <end position="206"/>
    </location>
</feature>
<dbReference type="PANTHER" id="PTHR43320:SF2">
    <property type="entry name" value="2-DEHYDRO-3-DEOXYGLUCONOKINASE_2-DEHYDRO-3-DEOXYGALACTONOKINASE"/>
    <property type="match status" value="1"/>
</dbReference>
<dbReference type="Proteomes" id="UP000051315">
    <property type="component" value="Unassembled WGS sequence"/>
</dbReference>
<dbReference type="PANTHER" id="PTHR43320">
    <property type="entry name" value="SUGAR KINASE"/>
    <property type="match status" value="1"/>
</dbReference>
<dbReference type="SUPFAM" id="SSF53613">
    <property type="entry name" value="Ribokinase-like"/>
    <property type="match status" value="1"/>
</dbReference>
<dbReference type="CDD" id="cd01166">
    <property type="entry name" value="KdgK"/>
    <property type="match status" value="1"/>
</dbReference>
<accession>A0A0R1WDV2</accession>
<evidence type="ECO:0000313" key="5">
    <source>
        <dbReference type="EMBL" id="KRM13865.1"/>
    </source>
</evidence>
<organism evidence="5 6">
    <name type="scientific">Lapidilactobacillus concavus DSM 17758</name>
    <dbReference type="NCBI Taxonomy" id="1423735"/>
    <lineage>
        <taxon>Bacteria</taxon>
        <taxon>Bacillati</taxon>
        <taxon>Bacillota</taxon>
        <taxon>Bacilli</taxon>
        <taxon>Lactobacillales</taxon>
        <taxon>Lactobacillaceae</taxon>
        <taxon>Lapidilactobacillus</taxon>
    </lineage>
</organism>
<dbReference type="STRING" id="1423735.FC15_GL000485"/>